<evidence type="ECO:0000256" key="5">
    <source>
        <dbReference type="ARBA" id="ARBA00023010"/>
    </source>
</evidence>
<keyword evidence="5" id="KW-0811">Translocation</keyword>
<dbReference type="GO" id="GO:0017056">
    <property type="term" value="F:structural constituent of nuclear pore"/>
    <property type="evidence" value="ECO:0007669"/>
    <property type="project" value="InterPro"/>
</dbReference>
<protein>
    <recommendedName>
        <fullName evidence="12">Nuclear pore complex protein Nup88</fullName>
    </recommendedName>
</protein>
<dbReference type="GO" id="GO:0005643">
    <property type="term" value="C:nuclear pore"/>
    <property type="evidence" value="ECO:0007669"/>
    <property type="project" value="UniProtKB-SubCell"/>
</dbReference>
<evidence type="ECO:0000256" key="8">
    <source>
        <dbReference type="SAM" id="Coils"/>
    </source>
</evidence>
<evidence type="ECO:0000313" key="10">
    <source>
        <dbReference type="EMBL" id="CAH1987724.1"/>
    </source>
</evidence>
<dbReference type="GO" id="GO:0006406">
    <property type="term" value="P:mRNA export from nucleus"/>
    <property type="evidence" value="ECO:0007669"/>
    <property type="project" value="TreeGrafter"/>
</dbReference>
<accession>A0A9P0KZU8</accession>
<evidence type="ECO:0000256" key="4">
    <source>
        <dbReference type="ARBA" id="ARBA00022927"/>
    </source>
</evidence>
<dbReference type="InterPro" id="IPR037700">
    <property type="entry name" value="NUP88/NUP82"/>
</dbReference>
<keyword evidence="6" id="KW-0906">Nuclear pore complex</keyword>
<keyword evidence="3" id="KW-0509">mRNA transport</keyword>
<evidence type="ECO:0000256" key="3">
    <source>
        <dbReference type="ARBA" id="ARBA00022816"/>
    </source>
</evidence>
<gene>
    <name evidence="10" type="ORF">ACAOBT_LOCUS18019</name>
</gene>
<dbReference type="PANTHER" id="PTHR13257">
    <property type="entry name" value="NUCLEOPORIN NUP84-RELATED"/>
    <property type="match status" value="1"/>
</dbReference>
<proteinExistence type="predicted"/>
<sequence length="633" mass="72728">MRSWKIRPLLCPMVLRLWSILPEAAFRSSIYLRTYSLDERLLACSDTVEVRQVRFHPGSVDQNHILVLTSDNMLRLYQIEKMEAFGIVCSVFPVGEKPSSFFPGSKTPFLDIYGELAVDFDFGHPEISENLQQPEEEERIVFQSSPVKSESKYFINAKTQTIDRIIAKSFPERKKVKEGWEILQWPIYILRGDMTVYYMYINLNSRSLAPLKGPIPLSLFEAKENEACSLICLNTNPQIICIALSSGTICHGVILKIDEELQEQLKTSAQSLNKVPSKEIMSFETVELELGLKTSDEDIEIKPHKFPIFLYRDECKPGRYFATHSAGVHMVTINCVDGLQAFASSESDDVDPPPDLLEEPSKAEYLVCTKTASLEKVNPVIGFSIYYKPASIMVLLADGSFITLELLYTPILPAMGDGSNSSLKELLKEPFDQYIQNILKKASSQPVLKLPAGGEQNLEQSYEILKRTAKVFREEYLKQHTKAREELEKRVETLTLIKKNQQAELKKIEKEKEQLHKNASLLTEKYEDIKIKQNEIHRRCERLLMLISKKRNKPTGAEQAFIKDYQEISEKISKYFDRIGKFKQRMRYQEVQMQNWKSPEVKKVSSINVTTKTIADMMQEVKDIMERFNLSPV</sequence>
<dbReference type="InterPro" id="IPR019321">
    <property type="entry name" value="Nucleoporin_Nup88"/>
</dbReference>
<dbReference type="GO" id="GO:0006606">
    <property type="term" value="P:protein import into nucleus"/>
    <property type="evidence" value="ECO:0007669"/>
    <property type="project" value="TreeGrafter"/>
</dbReference>
<feature type="signal peptide" evidence="9">
    <location>
        <begin position="1"/>
        <end position="19"/>
    </location>
</feature>
<dbReference type="Proteomes" id="UP001152888">
    <property type="component" value="Unassembled WGS sequence"/>
</dbReference>
<evidence type="ECO:0000256" key="7">
    <source>
        <dbReference type="ARBA" id="ARBA00023242"/>
    </source>
</evidence>
<keyword evidence="4" id="KW-0653">Protein transport</keyword>
<keyword evidence="2" id="KW-0813">Transport</keyword>
<evidence type="ECO:0000313" key="11">
    <source>
        <dbReference type="Proteomes" id="UP001152888"/>
    </source>
</evidence>
<evidence type="ECO:0000256" key="6">
    <source>
        <dbReference type="ARBA" id="ARBA00023132"/>
    </source>
</evidence>
<dbReference type="OrthoDB" id="341482at2759"/>
<feature type="chain" id="PRO_5040138684" description="Nuclear pore complex protein Nup88" evidence="9">
    <location>
        <begin position="20"/>
        <end position="633"/>
    </location>
</feature>
<comment type="caution">
    <text evidence="10">The sequence shown here is derived from an EMBL/GenBank/DDBJ whole genome shotgun (WGS) entry which is preliminary data.</text>
</comment>
<dbReference type="Pfam" id="PF10168">
    <property type="entry name" value="Nup88"/>
    <property type="match status" value="1"/>
</dbReference>
<evidence type="ECO:0000256" key="9">
    <source>
        <dbReference type="SAM" id="SignalP"/>
    </source>
</evidence>
<dbReference type="AlphaFoldDB" id="A0A9P0KZU8"/>
<keyword evidence="11" id="KW-1185">Reference proteome</keyword>
<dbReference type="PANTHER" id="PTHR13257:SF0">
    <property type="entry name" value="NUCLEAR PORE COMPLEX PROTEIN NUP88"/>
    <property type="match status" value="1"/>
</dbReference>
<evidence type="ECO:0000256" key="2">
    <source>
        <dbReference type="ARBA" id="ARBA00022448"/>
    </source>
</evidence>
<keyword evidence="7" id="KW-0539">Nucleus</keyword>
<comment type="subcellular location">
    <subcellularLocation>
        <location evidence="1">Nucleus</location>
        <location evidence="1">Nuclear pore complex</location>
    </subcellularLocation>
</comment>
<organism evidence="10 11">
    <name type="scientific">Acanthoscelides obtectus</name>
    <name type="common">Bean weevil</name>
    <name type="synonym">Bruchus obtectus</name>
    <dbReference type="NCBI Taxonomy" id="200917"/>
    <lineage>
        <taxon>Eukaryota</taxon>
        <taxon>Metazoa</taxon>
        <taxon>Ecdysozoa</taxon>
        <taxon>Arthropoda</taxon>
        <taxon>Hexapoda</taxon>
        <taxon>Insecta</taxon>
        <taxon>Pterygota</taxon>
        <taxon>Neoptera</taxon>
        <taxon>Endopterygota</taxon>
        <taxon>Coleoptera</taxon>
        <taxon>Polyphaga</taxon>
        <taxon>Cucujiformia</taxon>
        <taxon>Chrysomeloidea</taxon>
        <taxon>Chrysomelidae</taxon>
        <taxon>Bruchinae</taxon>
        <taxon>Bruchini</taxon>
        <taxon>Acanthoscelides</taxon>
    </lineage>
</organism>
<evidence type="ECO:0008006" key="12">
    <source>
        <dbReference type="Google" id="ProtNLM"/>
    </source>
</evidence>
<keyword evidence="9" id="KW-0732">Signal</keyword>
<feature type="coiled-coil region" evidence="8">
    <location>
        <begin position="455"/>
        <end position="532"/>
    </location>
</feature>
<keyword evidence="8" id="KW-0175">Coiled coil</keyword>
<dbReference type="GO" id="GO:0000056">
    <property type="term" value="P:ribosomal small subunit export from nucleus"/>
    <property type="evidence" value="ECO:0007669"/>
    <property type="project" value="InterPro"/>
</dbReference>
<dbReference type="GO" id="GO:0000055">
    <property type="term" value="P:ribosomal large subunit export from nucleus"/>
    <property type="evidence" value="ECO:0007669"/>
    <property type="project" value="InterPro"/>
</dbReference>
<evidence type="ECO:0000256" key="1">
    <source>
        <dbReference type="ARBA" id="ARBA00004567"/>
    </source>
</evidence>
<reference evidence="10" key="1">
    <citation type="submission" date="2022-03" db="EMBL/GenBank/DDBJ databases">
        <authorList>
            <person name="Sayadi A."/>
        </authorList>
    </citation>
    <scope>NUCLEOTIDE SEQUENCE</scope>
</reference>
<dbReference type="EMBL" id="CAKOFQ010007024">
    <property type="protein sequence ID" value="CAH1987724.1"/>
    <property type="molecule type" value="Genomic_DNA"/>
</dbReference>
<name>A0A9P0KZU8_ACAOB</name>